<keyword evidence="5" id="KW-1185">Reference proteome</keyword>
<dbReference type="GO" id="GO:0051879">
    <property type="term" value="F:Hsp90 protein binding"/>
    <property type="evidence" value="ECO:0007669"/>
    <property type="project" value="TreeGrafter"/>
</dbReference>
<dbReference type="EMBL" id="CALLCH030000006">
    <property type="protein sequence ID" value="CAI4212899.1"/>
    <property type="molecule type" value="Genomic_DNA"/>
</dbReference>
<gene>
    <name evidence="4" type="ORF">PPNO1_LOCUS2648</name>
</gene>
<evidence type="ECO:0000313" key="5">
    <source>
        <dbReference type="Proteomes" id="UP000838763"/>
    </source>
</evidence>
<keyword evidence="2 3" id="KW-0802">TPR repeat</keyword>
<accession>A0A9P1GYZ1</accession>
<dbReference type="GO" id="GO:0006457">
    <property type="term" value="P:protein folding"/>
    <property type="evidence" value="ECO:0007669"/>
    <property type="project" value="TreeGrafter"/>
</dbReference>
<keyword evidence="1" id="KW-0677">Repeat</keyword>
<dbReference type="GO" id="GO:0005829">
    <property type="term" value="C:cytosol"/>
    <property type="evidence" value="ECO:0007669"/>
    <property type="project" value="TreeGrafter"/>
</dbReference>
<reference evidence="4" key="1">
    <citation type="submission" date="2022-11" db="EMBL/GenBank/DDBJ databases">
        <authorList>
            <person name="Scott C."/>
            <person name="Bruce N."/>
        </authorList>
    </citation>
    <scope>NUCLEOTIDE SEQUENCE</scope>
</reference>
<organism evidence="4 5">
    <name type="scientific">Parascedosporium putredinis</name>
    <dbReference type="NCBI Taxonomy" id="1442378"/>
    <lineage>
        <taxon>Eukaryota</taxon>
        <taxon>Fungi</taxon>
        <taxon>Dikarya</taxon>
        <taxon>Ascomycota</taxon>
        <taxon>Pezizomycotina</taxon>
        <taxon>Sordariomycetes</taxon>
        <taxon>Hypocreomycetidae</taxon>
        <taxon>Microascales</taxon>
        <taxon>Microascaceae</taxon>
        <taxon>Parascedosporium</taxon>
    </lineage>
</organism>
<evidence type="ECO:0000256" key="2">
    <source>
        <dbReference type="ARBA" id="ARBA00022803"/>
    </source>
</evidence>
<dbReference type="Proteomes" id="UP000838763">
    <property type="component" value="Unassembled WGS sequence"/>
</dbReference>
<evidence type="ECO:0000313" key="4">
    <source>
        <dbReference type="EMBL" id="CAI4212899.1"/>
    </source>
</evidence>
<sequence length="355" mass="40468">MAIRDTNHDDLVLETLQWAKRQCQNLKVDGLPDCQQPDEWQFLVDALRLWVAIKHTTGENGALKGYSLPQFVEELQFGANVLLAYWHYYRTDEDPLEVDCLDRHRSRLMDLTAEQFTFIQKSCKKLRETRELFRDMTNWDDPLYWSVSAMDQDKFDFIPLSVDPKTNGVSPASQPNSRALEVELAYLNMLTFTLGQLEGPLGVPPPPIPVNPKRSAAVTRFRDAGNAEFRKAKYDDAGKAYTMGLQVALSRPPWERSQLVREEVSALFANRAQTCMALRRWPEGAVDAESSVEAKRVGNTKAWWRRGKCLMEMGRLQEAKEWVGRALELEGEEGDLVGLLKEIDEKLSEKSKAGS</sequence>
<name>A0A9P1GYZ1_9PEZI</name>
<evidence type="ECO:0000256" key="1">
    <source>
        <dbReference type="ARBA" id="ARBA00022737"/>
    </source>
</evidence>
<dbReference type="SUPFAM" id="SSF48452">
    <property type="entry name" value="TPR-like"/>
    <property type="match status" value="1"/>
</dbReference>
<feature type="repeat" description="TPR" evidence="3">
    <location>
        <begin position="300"/>
        <end position="333"/>
    </location>
</feature>
<dbReference type="GO" id="GO:0030544">
    <property type="term" value="F:Hsp70 protein binding"/>
    <property type="evidence" value="ECO:0007669"/>
    <property type="project" value="TreeGrafter"/>
</dbReference>
<dbReference type="PROSITE" id="PS50005">
    <property type="entry name" value="TPR"/>
    <property type="match status" value="1"/>
</dbReference>
<protein>
    <submittedName>
        <fullName evidence="4">Uncharacterized protein</fullName>
    </submittedName>
</protein>
<dbReference type="GO" id="GO:0005634">
    <property type="term" value="C:nucleus"/>
    <property type="evidence" value="ECO:0007669"/>
    <property type="project" value="TreeGrafter"/>
</dbReference>
<proteinExistence type="predicted"/>
<evidence type="ECO:0000256" key="3">
    <source>
        <dbReference type="PROSITE-ProRule" id="PRU00339"/>
    </source>
</evidence>
<dbReference type="PANTHER" id="PTHR46035">
    <property type="entry name" value="TETRATRICOPEPTIDE REPEAT PROTEIN 4"/>
    <property type="match status" value="1"/>
</dbReference>
<dbReference type="AlphaFoldDB" id="A0A9P1GYZ1"/>
<dbReference type="OrthoDB" id="433738at2759"/>
<dbReference type="PANTHER" id="PTHR46035:SF3">
    <property type="entry name" value="TRANSLOCATION PROTEIN SEC72"/>
    <property type="match status" value="1"/>
</dbReference>
<dbReference type="Pfam" id="PF07719">
    <property type="entry name" value="TPR_2"/>
    <property type="match status" value="1"/>
</dbReference>
<comment type="caution">
    <text evidence="4">The sequence shown here is derived from an EMBL/GenBank/DDBJ whole genome shotgun (WGS) entry which is preliminary data.</text>
</comment>
<dbReference type="InterPro" id="IPR019734">
    <property type="entry name" value="TPR_rpt"/>
</dbReference>
<dbReference type="InterPro" id="IPR011990">
    <property type="entry name" value="TPR-like_helical_dom_sf"/>
</dbReference>
<dbReference type="InterPro" id="IPR013105">
    <property type="entry name" value="TPR_2"/>
</dbReference>
<dbReference type="Gene3D" id="1.25.40.10">
    <property type="entry name" value="Tetratricopeptide repeat domain"/>
    <property type="match status" value="1"/>
</dbReference>